<evidence type="ECO:0000256" key="1">
    <source>
        <dbReference type="SAM" id="SignalP"/>
    </source>
</evidence>
<proteinExistence type="predicted"/>
<gene>
    <name evidence="2" type="ORF">CRM22_010024</name>
</gene>
<evidence type="ECO:0000313" key="3">
    <source>
        <dbReference type="Proteomes" id="UP000308267"/>
    </source>
</evidence>
<comment type="caution">
    <text evidence="2">The sequence shown here is derived from an EMBL/GenBank/DDBJ whole genome shotgun (WGS) entry which is preliminary data.</text>
</comment>
<accession>A0A4S2L9A4</accession>
<reference evidence="2 3" key="1">
    <citation type="journal article" date="2019" name="BMC Genomics">
        <title>New insights from Opisthorchis felineus genome: update on genomics of the epidemiologically important liver flukes.</title>
        <authorList>
            <person name="Ershov N.I."/>
            <person name="Mordvinov V.A."/>
            <person name="Prokhortchouk E.B."/>
            <person name="Pakharukova M.Y."/>
            <person name="Gunbin K.V."/>
            <person name="Ustyantsev K."/>
            <person name="Genaev M.A."/>
            <person name="Blinov A.G."/>
            <person name="Mazur A."/>
            <person name="Boulygina E."/>
            <person name="Tsygankova S."/>
            <person name="Khrameeva E."/>
            <person name="Chekanov N."/>
            <person name="Fan G."/>
            <person name="Xiao A."/>
            <person name="Zhang H."/>
            <person name="Xu X."/>
            <person name="Yang H."/>
            <person name="Solovyev V."/>
            <person name="Lee S.M."/>
            <person name="Liu X."/>
            <person name="Afonnikov D.A."/>
            <person name="Skryabin K.G."/>
        </authorList>
    </citation>
    <scope>NUCLEOTIDE SEQUENCE [LARGE SCALE GENOMIC DNA]</scope>
    <source>
        <strain evidence="2">AK-0245</strain>
        <tissue evidence="2">Whole organism</tissue>
    </source>
</reference>
<dbReference type="Proteomes" id="UP000308267">
    <property type="component" value="Unassembled WGS sequence"/>
</dbReference>
<dbReference type="AlphaFoldDB" id="A0A4S2L9A4"/>
<evidence type="ECO:0000313" key="2">
    <source>
        <dbReference type="EMBL" id="TGZ57078.1"/>
    </source>
</evidence>
<dbReference type="EMBL" id="SJOL01009519">
    <property type="protein sequence ID" value="TGZ57078.1"/>
    <property type="molecule type" value="Genomic_DNA"/>
</dbReference>
<name>A0A4S2L9A4_OPIFE</name>
<evidence type="ECO:0008006" key="4">
    <source>
        <dbReference type="Google" id="ProtNLM"/>
    </source>
</evidence>
<dbReference type="OrthoDB" id="10437543at2759"/>
<sequence length="66" mass="7705">MYKALITLFILVQLFANIECMKSKEKIDQCIVECRKSLDICLAVSILLPIAIPFCFMQENFCQYYC</sequence>
<feature type="signal peptide" evidence="1">
    <location>
        <begin position="1"/>
        <end position="20"/>
    </location>
</feature>
<protein>
    <recommendedName>
        <fullName evidence="4">Saposin B-type domain-containing protein</fullName>
    </recommendedName>
</protein>
<organism evidence="2 3">
    <name type="scientific">Opisthorchis felineus</name>
    <dbReference type="NCBI Taxonomy" id="147828"/>
    <lineage>
        <taxon>Eukaryota</taxon>
        <taxon>Metazoa</taxon>
        <taxon>Spiralia</taxon>
        <taxon>Lophotrochozoa</taxon>
        <taxon>Platyhelminthes</taxon>
        <taxon>Trematoda</taxon>
        <taxon>Digenea</taxon>
        <taxon>Opisthorchiida</taxon>
        <taxon>Opisthorchiata</taxon>
        <taxon>Opisthorchiidae</taxon>
        <taxon>Opisthorchis</taxon>
    </lineage>
</organism>
<keyword evidence="1" id="KW-0732">Signal</keyword>
<feature type="chain" id="PRO_5020866494" description="Saposin B-type domain-containing protein" evidence="1">
    <location>
        <begin position="21"/>
        <end position="66"/>
    </location>
</feature>
<keyword evidence="3" id="KW-1185">Reference proteome</keyword>